<accession>A0ABN8RXT3</accession>
<keyword evidence="2" id="KW-1185">Reference proteome</keyword>
<protein>
    <submittedName>
        <fullName evidence="1">Uncharacterized protein</fullName>
    </submittedName>
</protein>
<organism evidence="1 2">
    <name type="scientific">Porites lobata</name>
    <dbReference type="NCBI Taxonomy" id="104759"/>
    <lineage>
        <taxon>Eukaryota</taxon>
        <taxon>Metazoa</taxon>
        <taxon>Cnidaria</taxon>
        <taxon>Anthozoa</taxon>
        <taxon>Hexacorallia</taxon>
        <taxon>Scleractinia</taxon>
        <taxon>Fungiina</taxon>
        <taxon>Poritidae</taxon>
        <taxon>Porites</taxon>
    </lineage>
</organism>
<comment type="caution">
    <text evidence="1">The sequence shown here is derived from an EMBL/GenBank/DDBJ whole genome shotgun (WGS) entry which is preliminary data.</text>
</comment>
<dbReference type="EMBL" id="CALNXK010000371">
    <property type="protein sequence ID" value="CAH3183969.1"/>
    <property type="molecule type" value="Genomic_DNA"/>
</dbReference>
<dbReference type="Proteomes" id="UP001159405">
    <property type="component" value="Unassembled WGS sequence"/>
</dbReference>
<reference evidence="1 2" key="1">
    <citation type="submission" date="2022-05" db="EMBL/GenBank/DDBJ databases">
        <authorList>
            <consortium name="Genoscope - CEA"/>
            <person name="William W."/>
        </authorList>
    </citation>
    <scope>NUCLEOTIDE SEQUENCE [LARGE SCALE GENOMIC DNA]</scope>
</reference>
<name>A0ABN8RXT3_9CNID</name>
<sequence>MERLQNRALRIIQPDLSYAEALVALDITSLYKRRKALSNALFDQIVRDQSHKLHDLLLPCNGSTYCTRSQRYFKLPICKTNRLYFTVFIVVII</sequence>
<proteinExistence type="predicted"/>
<feature type="non-terminal residue" evidence="1">
    <location>
        <position position="93"/>
    </location>
</feature>
<evidence type="ECO:0000313" key="2">
    <source>
        <dbReference type="Proteomes" id="UP001159405"/>
    </source>
</evidence>
<evidence type="ECO:0000313" key="1">
    <source>
        <dbReference type="EMBL" id="CAH3183969.1"/>
    </source>
</evidence>
<gene>
    <name evidence="1" type="ORF">PLOB_00029603</name>
</gene>